<feature type="region of interest" description="Disordered" evidence="7">
    <location>
        <begin position="2409"/>
        <end position="2481"/>
    </location>
</feature>
<feature type="compositionally biased region" description="Polar residues" evidence="7">
    <location>
        <begin position="2419"/>
        <end position="2432"/>
    </location>
</feature>
<evidence type="ECO:0000256" key="2">
    <source>
        <dbReference type="ARBA" id="ARBA00023015"/>
    </source>
</evidence>
<feature type="compositionally biased region" description="Polar residues" evidence="7">
    <location>
        <begin position="359"/>
        <end position="368"/>
    </location>
</feature>
<proteinExistence type="predicted"/>
<feature type="domain" description="HMG box" evidence="8">
    <location>
        <begin position="1093"/>
        <end position="1161"/>
    </location>
</feature>
<feature type="compositionally biased region" description="Low complexity" evidence="7">
    <location>
        <begin position="1006"/>
        <end position="1015"/>
    </location>
</feature>
<dbReference type="Proteomes" id="UP001152320">
    <property type="component" value="Chromosome 10"/>
</dbReference>
<feature type="compositionally biased region" description="Basic and acidic residues" evidence="7">
    <location>
        <begin position="1304"/>
        <end position="1320"/>
    </location>
</feature>
<feature type="compositionally biased region" description="Acidic residues" evidence="7">
    <location>
        <begin position="1348"/>
        <end position="1357"/>
    </location>
</feature>
<feature type="region of interest" description="Disordered" evidence="7">
    <location>
        <begin position="2494"/>
        <end position="2527"/>
    </location>
</feature>
<comment type="caution">
    <text evidence="9">The sequence shown here is derived from an EMBL/GenBank/DDBJ whole genome shotgun (WGS) entry which is preliminary data.</text>
</comment>
<keyword evidence="4" id="KW-0804">Transcription</keyword>
<feature type="compositionally biased region" description="Polar residues" evidence="7">
    <location>
        <begin position="474"/>
        <end position="485"/>
    </location>
</feature>
<feature type="compositionally biased region" description="Basic and acidic residues" evidence="7">
    <location>
        <begin position="636"/>
        <end position="648"/>
    </location>
</feature>
<feature type="compositionally biased region" description="Polar residues" evidence="7">
    <location>
        <begin position="512"/>
        <end position="529"/>
    </location>
</feature>
<feature type="DNA-binding region" description="HMG box" evidence="6">
    <location>
        <begin position="1093"/>
        <end position="1161"/>
    </location>
</feature>
<reference evidence="9" key="1">
    <citation type="submission" date="2021-10" db="EMBL/GenBank/DDBJ databases">
        <title>Tropical sea cucumber genome reveals ecological adaptation and Cuvierian tubules defense mechanism.</title>
        <authorList>
            <person name="Chen T."/>
        </authorList>
    </citation>
    <scope>NUCLEOTIDE SEQUENCE</scope>
    <source>
        <strain evidence="9">Nanhai2018</strain>
        <tissue evidence="9">Muscle</tissue>
    </source>
</reference>
<dbReference type="OrthoDB" id="10051111at2759"/>
<feature type="region of interest" description="Disordered" evidence="7">
    <location>
        <begin position="662"/>
        <end position="851"/>
    </location>
</feature>
<dbReference type="InterPro" id="IPR052412">
    <property type="entry name" value="CC-Dev_Transcription_Reg"/>
</dbReference>
<dbReference type="SUPFAM" id="SSF47095">
    <property type="entry name" value="HMG-box"/>
    <property type="match status" value="1"/>
</dbReference>
<dbReference type="InterPro" id="IPR032147">
    <property type="entry name" value="Cic_dom"/>
</dbReference>
<evidence type="ECO:0000256" key="7">
    <source>
        <dbReference type="SAM" id="MobiDB-lite"/>
    </source>
</evidence>
<feature type="compositionally biased region" description="Polar residues" evidence="7">
    <location>
        <begin position="662"/>
        <end position="672"/>
    </location>
</feature>
<dbReference type="PANTHER" id="PTHR13059:SF13">
    <property type="entry name" value="PROTEIN CAPICUA HOMOLOG"/>
    <property type="match status" value="1"/>
</dbReference>
<feature type="compositionally biased region" description="Polar residues" evidence="7">
    <location>
        <begin position="936"/>
        <end position="954"/>
    </location>
</feature>
<dbReference type="EMBL" id="JAIZAY010000010">
    <property type="protein sequence ID" value="KAJ8034316.1"/>
    <property type="molecule type" value="Genomic_DNA"/>
</dbReference>
<feature type="compositionally biased region" description="Basic and acidic residues" evidence="7">
    <location>
        <begin position="44"/>
        <end position="54"/>
    </location>
</feature>
<feature type="compositionally biased region" description="Basic and acidic residues" evidence="7">
    <location>
        <begin position="2409"/>
        <end position="2418"/>
    </location>
</feature>
<feature type="compositionally biased region" description="Low complexity" evidence="7">
    <location>
        <begin position="1171"/>
        <end position="1185"/>
    </location>
</feature>
<feature type="region of interest" description="Disordered" evidence="7">
    <location>
        <begin position="613"/>
        <end position="648"/>
    </location>
</feature>
<dbReference type="Pfam" id="PF16090">
    <property type="entry name" value="DUF4819"/>
    <property type="match status" value="1"/>
</dbReference>
<keyword evidence="5 6" id="KW-0539">Nucleus</keyword>
<dbReference type="GO" id="GO:0005634">
    <property type="term" value="C:nucleus"/>
    <property type="evidence" value="ECO:0007669"/>
    <property type="project" value="UniProtKB-UniRule"/>
</dbReference>
<feature type="compositionally biased region" description="Polar residues" evidence="7">
    <location>
        <begin position="1450"/>
        <end position="1463"/>
    </location>
</feature>
<dbReference type="PANTHER" id="PTHR13059">
    <property type="entry name" value="HMG-BOX TRANSCRIPTION FACTOR BBX"/>
    <property type="match status" value="1"/>
</dbReference>
<feature type="compositionally biased region" description="Low complexity" evidence="7">
    <location>
        <begin position="444"/>
        <end position="455"/>
    </location>
</feature>
<feature type="compositionally biased region" description="Basic and acidic residues" evidence="7">
    <location>
        <begin position="1074"/>
        <end position="1090"/>
    </location>
</feature>
<feature type="compositionally biased region" description="Basic and acidic residues" evidence="7">
    <location>
        <begin position="1389"/>
        <end position="1410"/>
    </location>
</feature>
<dbReference type="FunFam" id="1.10.30.10:FF:000075">
    <property type="entry name" value="Capicua transcriptional repressor a"/>
    <property type="match status" value="1"/>
</dbReference>
<feature type="compositionally biased region" description="Polar residues" evidence="7">
    <location>
        <begin position="536"/>
        <end position="545"/>
    </location>
</feature>
<dbReference type="InterPro" id="IPR009071">
    <property type="entry name" value="HMG_box_dom"/>
</dbReference>
<feature type="compositionally biased region" description="Basic and acidic residues" evidence="7">
    <location>
        <begin position="1198"/>
        <end position="1213"/>
    </location>
</feature>
<feature type="compositionally biased region" description="Basic residues" evidence="7">
    <location>
        <begin position="30"/>
        <end position="43"/>
    </location>
</feature>
<feature type="compositionally biased region" description="Polar residues" evidence="7">
    <location>
        <begin position="1262"/>
        <end position="1271"/>
    </location>
</feature>
<feature type="compositionally biased region" description="Polar residues" evidence="7">
    <location>
        <begin position="913"/>
        <end position="926"/>
    </location>
</feature>
<feature type="compositionally biased region" description="Basic and acidic residues" evidence="7">
    <location>
        <begin position="613"/>
        <end position="629"/>
    </location>
</feature>
<evidence type="ECO:0000313" key="10">
    <source>
        <dbReference type="Proteomes" id="UP001152320"/>
    </source>
</evidence>
<feature type="compositionally biased region" description="Basic residues" evidence="7">
    <location>
        <begin position="1"/>
        <end position="13"/>
    </location>
</feature>
<keyword evidence="2" id="KW-0805">Transcription regulation</keyword>
<feature type="compositionally biased region" description="Acidic residues" evidence="7">
    <location>
        <begin position="1321"/>
        <end position="1330"/>
    </location>
</feature>
<feature type="compositionally biased region" description="Basic and acidic residues" evidence="7">
    <location>
        <begin position="2515"/>
        <end position="2527"/>
    </location>
</feature>
<evidence type="ECO:0000256" key="6">
    <source>
        <dbReference type="PROSITE-ProRule" id="PRU00267"/>
    </source>
</evidence>
<evidence type="ECO:0000256" key="5">
    <source>
        <dbReference type="ARBA" id="ARBA00023242"/>
    </source>
</evidence>
<feature type="region of interest" description="Disordered" evidence="7">
    <location>
        <begin position="898"/>
        <end position="972"/>
    </location>
</feature>
<feature type="region of interest" description="Disordered" evidence="7">
    <location>
        <begin position="1167"/>
        <end position="1271"/>
    </location>
</feature>
<feature type="region of interest" description="Disordered" evidence="7">
    <location>
        <begin position="2579"/>
        <end position="2601"/>
    </location>
</feature>
<gene>
    <name evidence="9" type="ORF">HOLleu_21099</name>
</gene>
<protein>
    <submittedName>
        <fullName evidence="9">Protein capicua-like</fullName>
    </submittedName>
</protein>
<dbReference type="Gene3D" id="1.10.30.10">
    <property type="entry name" value="High mobility group box domain"/>
    <property type="match status" value="1"/>
</dbReference>
<dbReference type="SMART" id="SM00398">
    <property type="entry name" value="HMG"/>
    <property type="match status" value="1"/>
</dbReference>
<feature type="compositionally biased region" description="Basic and acidic residues" evidence="7">
    <location>
        <begin position="490"/>
        <end position="501"/>
    </location>
</feature>
<dbReference type="GO" id="GO:0000977">
    <property type="term" value="F:RNA polymerase II transcription regulatory region sequence-specific DNA binding"/>
    <property type="evidence" value="ECO:0007669"/>
    <property type="project" value="TreeGrafter"/>
</dbReference>
<keyword evidence="10" id="KW-1185">Reference proteome</keyword>
<feature type="region of interest" description="Disordered" evidence="7">
    <location>
        <begin position="1"/>
        <end position="138"/>
    </location>
</feature>
<dbReference type="GO" id="GO:0000981">
    <property type="term" value="F:DNA-binding transcription factor activity, RNA polymerase II-specific"/>
    <property type="evidence" value="ECO:0007669"/>
    <property type="project" value="TreeGrafter"/>
</dbReference>
<feature type="compositionally biased region" description="Polar residues" evidence="7">
    <location>
        <begin position="770"/>
        <end position="794"/>
    </location>
</feature>
<feature type="region of interest" description="Disordered" evidence="7">
    <location>
        <begin position="1289"/>
        <end position="1491"/>
    </location>
</feature>
<feature type="compositionally biased region" description="Polar residues" evidence="7">
    <location>
        <begin position="2322"/>
        <end position="2337"/>
    </location>
</feature>
<feature type="region of interest" description="Disordered" evidence="7">
    <location>
        <begin position="442"/>
        <end position="562"/>
    </location>
</feature>
<feature type="compositionally biased region" description="Polar residues" evidence="7">
    <location>
        <begin position="297"/>
        <end position="310"/>
    </location>
</feature>
<sequence>MNRKSDRTKRSRKSSSDASSQESELLDKGRGHRSRHRHKHKKSKRDDSKDPDKPRKSRRKTSISALAGENSKGDSHSEKQKRHKSSKHKKRESSSDEETESATSDVGDTSETLVGEATPLSPTQQEITKRKGSLPDTPLKKIFVDPKDWKGARVLARIQQEFYPGTIKHINRNQDIDVLFDHDRKQQTYLNPFNTDEVNIILDKVPSVDSVKVGGKVCLQRVPGQSPYVEAIIRNINPNSSLTVSVVQSDKPSPEENFNVQLWKVRLVQQPWENKLTFPPTARQLTFSPLPEAVPQERSTSMTPHSQTAGSLGARKTQDNTSWQSGMANILSRMSSSENSSVLHVGSGGYTGDARSILQGPSVTTPGGNQEIVPGPENTPRMPGNRQISGNSQHVMPDSTARALSQGVPRVSTGPGTHVYNSNQCVLVMPEGTSNISAAQGTISSSQYSQHQPLQQHHHQVPTGIIPGDKKATNHASDGRTPSQDDGSDDELKKEDIHFERTPAPGVPLLMGSSTQRSNYSPYTQYTGNNRRRHISNASNASTMSDRSHTLESPCVTPSPKHAQYSKGDVICNANGVRKKFNGKQWRRLCTIEGCNKESQRKGYCSRHLSMQTREHGEEGDWDSRDSDSRCSSARTDSRPQIDPSKFDSDEAEAANMLISLGNSRSGSATPSQPHPAHSPRSHSQTPSPARFGKPHTFQPISPHPGSNYHPNSRSGTPNRHSSGTPISGRSSIEIVSPRIPPHVPVVSGSSFVAPGSPQKVPYRSDYMKQYSSRSDSQDSGIGSLVQSPLSALPSTGHHVLSPSRQKSNRFQFPPPLPSDNKLRAALMAPKNLPAETQTSPTPGKQIGMSGIKDEVKNYESLRHTKEPVKVNSTVENIVYPKKDQDLQNQQHPSTITHQSTTVPVHQHEQHTAPASYQNPSVQQHSLAEGGKHKFQASSQLVPSSQQDTVPMSSETEEKANPAGSNGQADWPCAVPPGHVPVFFWHSLVPIFNISHPNKSAGTPLVSSDSVQDSSPASILGQEKGSKVKSASVLLPKKGGENSKSVAYLLHETNTTSAGPSKRRSHSLSSLPKEGSHEKVIRSPKKTRDKDHVRRPMNAFMIFSKRHRSRVHQLHPNQDNRTVSKILGEWWYALKPTEKQEYHALAFQVKEAHYKAHPDWKWCSRERKKSGSSATGGSMSGGEPLASPPPLDPFPSKTEGDSSRELGPVRDGAKSSPVVSSVDDTSIKIEQGPGPSPACPGSSYSPRMMNNQSSIPPKKRSLSLSHLSEPSGTCYKTEQRLTAVCSQVATSQSPKPLPPLQPRQRLESEETLSDEERMIIDEDGDDDVIADDMTPSLDLKCREHVGDSDSETESETETIERKVFPQQRFSAQSIKPPSDGPCRPRPIKARPEESPASKDSSGESREEHPRPVSSFNPQGTVFKAHSPRRKSDAGNNYVKAFHQYKPWKSGSVSDSETQSQLQGRKTPPRRNSVEAPLLTSSLSQNGADENLDTLTVKPQSAKDLKELGTNETPQVTSYSQKEIDPTGPVMSSVPQTQGNHVIIQSESKVGADASQQETRPMLANQQDYSTRMEQADNNHTRIMTTNLHQPSQVDGGNTPSVVTPLDAQRMVANLIVPVQLAGSPVTSSTQTVAIPVSLSSQMPQLQCISIPAQLSNTKSDNTLPTVPHQQLTFKANPNQVTIITNPNQGSGVIQSQFLDPSKVQTVIPLVPSPGPSSLSQPLASGANPQQAARVTLQQVATSTAISVVPCSPVVSLASNQQQQPTKFIFPTPPRPFAVHQGQALATSGAGSTPILLQTDATIHQQMPPASPGLQPANVITVQSQLPQANNKMIASSHQAPHVLLAPSSQQQQQGTNRQPTLLSQQKSLIHQLQVTPTPVVAPLCVQPSQHQVQLNDNHLQQQVHVKQPVHVDASVAVQQSQQHIQVTSAPLGASVPVQQHTEVTKSSQMQLSSASLGTQMPVPQHQMQLSATLGTPVPVHTQQQMQVTSVQLQAPVPLQPVQQINASLGAQINAQSVQVASRPNTVMPAQPVLSLISGSPNLQTSYSDQTTTTILMAGQQFVPTVPGSPAIPVVSGANIGQVMVAMPIQSATAGKGPLLGSINSSPIHHYSQANQISTVVTSANHTPVFTMPTSQKTASAGLGPGLSAVAAITPQTQTTSVYSTNISSSLKVEQESKQLPTSTVQPKMEVQLHPRKKILAQLGATTRTLSQDSGMKTHRPLPRLAPIQRGSPPKRAASTSGAFVHKKVEHPELSRTAKPKTEWSHDHMRSHDALNNKDSHVSSHSITNGKGDSDTRKIKGPKGKLYDKLMQGSKKNHDTKGATYTSDPPSETNQTEMENLKRTEGTSLQFQVPVNGQTSKKPDNLVVQQSTDGVPLEEPRTPILKRNIDDGMEKVLEDVNFEAQFQKLPEFKPEEHNQDLNAKTFTPETIVSSYRRKRRNSMSRSEFSDSDNDPTSPKKLKSPLRRSSSSSEPGTPSRRMVLEGGDSVFQFGVDQQSLTSPTLGKGPEDEGDVDSMEKGSSHSRKMLDQRRTLVMELFQKEGYYPSDQATAAFQAQHQDIFPSKQCLQLKIREVRQKIMQHSQEEEDEATGKGQSSPKPKRMTAKIVPKTMTFTTNHLSSSNSTMTATFTLTPTPPVSPHLRSSGSPSTNGQFSKFHISSVQSQSKPVSPLVRANSQPLTAASWTPSQTLATSGGAPTVFMYPGTVQGILPQVGSQSKQLFKVENNNQAAVSVVATAPVSMGGGNVVPVSMGGGNVVPVSMSGGTLVPVSMSMSTNTRASQHLTETDAK</sequence>
<feature type="compositionally biased region" description="Polar residues" evidence="7">
    <location>
        <begin position="709"/>
        <end position="731"/>
    </location>
</feature>
<keyword evidence="1" id="KW-0597">Phosphoprotein</keyword>
<dbReference type="InterPro" id="IPR058607">
    <property type="entry name" value="HMG-box_Cic-like"/>
</dbReference>
<evidence type="ECO:0000256" key="3">
    <source>
        <dbReference type="ARBA" id="ARBA00023125"/>
    </source>
</evidence>
<evidence type="ECO:0000259" key="8">
    <source>
        <dbReference type="PROSITE" id="PS50118"/>
    </source>
</evidence>
<dbReference type="InterPro" id="IPR036910">
    <property type="entry name" value="HMG_box_dom_sf"/>
</dbReference>
<dbReference type="PROSITE" id="PS50118">
    <property type="entry name" value="HMG_BOX_2"/>
    <property type="match status" value="1"/>
</dbReference>
<dbReference type="InterPro" id="IPR058606">
    <property type="entry name" value="HTH_Cic_C"/>
</dbReference>
<name>A0A9Q1BWS9_HOLLE</name>
<organism evidence="9 10">
    <name type="scientific">Holothuria leucospilota</name>
    <name type="common">Black long sea cucumber</name>
    <name type="synonym">Mertensiothuria leucospilota</name>
    <dbReference type="NCBI Taxonomy" id="206669"/>
    <lineage>
        <taxon>Eukaryota</taxon>
        <taxon>Metazoa</taxon>
        <taxon>Echinodermata</taxon>
        <taxon>Eleutherozoa</taxon>
        <taxon>Echinozoa</taxon>
        <taxon>Holothuroidea</taxon>
        <taxon>Aspidochirotacea</taxon>
        <taxon>Aspidochirotida</taxon>
        <taxon>Holothuriidae</taxon>
        <taxon>Holothuria</taxon>
    </lineage>
</organism>
<evidence type="ECO:0000256" key="1">
    <source>
        <dbReference type="ARBA" id="ARBA00022553"/>
    </source>
</evidence>
<keyword evidence="3 6" id="KW-0238">DNA-binding</keyword>
<feature type="region of interest" description="Disordered" evidence="7">
    <location>
        <begin position="353"/>
        <end position="417"/>
    </location>
</feature>
<feature type="region of interest" description="Disordered" evidence="7">
    <location>
        <begin position="293"/>
        <end position="322"/>
    </location>
</feature>
<accession>A0A9Q1BWS9</accession>
<feature type="compositionally biased region" description="Polar residues" evidence="7">
    <location>
        <begin position="1478"/>
        <end position="1491"/>
    </location>
</feature>
<dbReference type="Pfam" id="PF00505">
    <property type="entry name" value="HMG_box"/>
    <property type="match status" value="1"/>
</dbReference>
<dbReference type="Pfam" id="PF25981">
    <property type="entry name" value="HTH_Cic_C"/>
    <property type="match status" value="1"/>
</dbReference>
<feature type="compositionally biased region" description="Basic residues" evidence="7">
    <location>
        <begin position="79"/>
        <end position="91"/>
    </location>
</feature>
<evidence type="ECO:0000313" key="9">
    <source>
        <dbReference type="EMBL" id="KAJ8034316.1"/>
    </source>
</evidence>
<feature type="compositionally biased region" description="Basic and acidic residues" evidence="7">
    <location>
        <begin position="2249"/>
        <end position="2281"/>
    </location>
</feature>
<feature type="region of interest" description="Disordered" evidence="7">
    <location>
        <begin position="1053"/>
        <end position="1090"/>
    </location>
</feature>
<dbReference type="CDD" id="cd21990">
    <property type="entry name" value="HMG-box_CIC-like"/>
    <property type="match status" value="1"/>
</dbReference>
<feature type="region of interest" description="Disordered" evidence="7">
    <location>
        <begin position="1000"/>
        <end position="1037"/>
    </location>
</feature>
<feature type="region of interest" description="Disordered" evidence="7">
    <location>
        <begin position="2208"/>
        <end position="2348"/>
    </location>
</feature>
<evidence type="ECO:0000256" key="4">
    <source>
        <dbReference type="ARBA" id="ARBA00023163"/>
    </source>
</evidence>